<sequence length="112" mass="12405">MEPESGRCSPSRFLHLRRCAFCKAMGCDDLQSGEALAGLRVVDDPCGLRPEGTGRKPAERLSKYEQTPTDSSRFAIAEELQLGAKRTFSPVAAYLDIRAWLKHLSPKRLNVA</sequence>
<comment type="caution">
    <text evidence="1">The sequence shown here is derived from an EMBL/GenBank/DDBJ whole genome shotgun (WGS) entry which is preliminary data.</text>
</comment>
<dbReference type="AlphaFoldDB" id="A0A4Y8MH84"/>
<accession>A0A4Y8MH84</accession>
<dbReference type="EMBL" id="SNVI01000008">
    <property type="protein sequence ID" value="TFE36743.1"/>
    <property type="molecule type" value="Genomic_DNA"/>
</dbReference>
<name>A0A4Y8MH84_9BURK</name>
<dbReference type="RefSeq" id="WP_134466690.1">
    <property type="nucleotide sequence ID" value="NZ_SNVI01000008.1"/>
</dbReference>
<protein>
    <submittedName>
        <fullName evidence="1">Uncharacterized protein</fullName>
    </submittedName>
</protein>
<dbReference type="Proteomes" id="UP000297385">
    <property type="component" value="Unassembled WGS sequence"/>
</dbReference>
<proteinExistence type="predicted"/>
<gene>
    <name evidence="1" type="ORF">E2553_44600</name>
</gene>
<evidence type="ECO:0000313" key="1">
    <source>
        <dbReference type="EMBL" id="TFE36743.1"/>
    </source>
</evidence>
<organism evidence="1 2">
    <name type="scientific">Paraburkholderia dipogonis</name>
    <dbReference type="NCBI Taxonomy" id="1211383"/>
    <lineage>
        <taxon>Bacteria</taxon>
        <taxon>Pseudomonadati</taxon>
        <taxon>Pseudomonadota</taxon>
        <taxon>Betaproteobacteria</taxon>
        <taxon>Burkholderiales</taxon>
        <taxon>Burkholderiaceae</taxon>
        <taxon>Paraburkholderia</taxon>
    </lineage>
</organism>
<evidence type="ECO:0000313" key="2">
    <source>
        <dbReference type="Proteomes" id="UP000297385"/>
    </source>
</evidence>
<reference evidence="1 2" key="1">
    <citation type="submission" date="2019-03" db="EMBL/GenBank/DDBJ databases">
        <title>Complete Genome Sequence of Paraburkholderia dipogonis ICMP 19430T, a Nitrogen-fixing Symbiont of the South African Invasive Legume Dipogon lignosus in New Zealand.</title>
        <authorList>
            <person name="De Meyer S.E."/>
        </authorList>
    </citation>
    <scope>NUCLEOTIDE SEQUENCE [LARGE SCALE GENOMIC DNA]</scope>
    <source>
        <strain evidence="1 2">ICMP 19430</strain>
    </source>
</reference>